<organism evidence="2 3">
    <name type="scientific">Hypholoma sublateritium (strain FD-334 SS-4)</name>
    <dbReference type="NCBI Taxonomy" id="945553"/>
    <lineage>
        <taxon>Eukaryota</taxon>
        <taxon>Fungi</taxon>
        <taxon>Dikarya</taxon>
        <taxon>Basidiomycota</taxon>
        <taxon>Agaricomycotina</taxon>
        <taxon>Agaricomycetes</taxon>
        <taxon>Agaricomycetidae</taxon>
        <taxon>Agaricales</taxon>
        <taxon>Agaricineae</taxon>
        <taxon>Strophariaceae</taxon>
        <taxon>Hypholoma</taxon>
    </lineage>
</organism>
<gene>
    <name evidence="2" type="ORF">HYPSUDRAFT_208443</name>
</gene>
<dbReference type="Proteomes" id="UP000054270">
    <property type="component" value="Unassembled WGS sequence"/>
</dbReference>
<reference evidence="3" key="1">
    <citation type="submission" date="2014-04" db="EMBL/GenBank/DDBJ databases">
        <title>Evolutionary Origins and Diversification of the Mycorrhizal Mutualists.</title>
        <authorList>
            <consortium name="DOE Joint Genome Institute"/>
            <consortium name="Mycorrhizal Genomics Consortium"/>
            <person name="Kohler A."/>
            <person name="Kuo A."/>
            <person name="Nagy L.G."/>
            <person name="Floudas D."/>
            <person name="Copeland A."/>
            <person name="Barry K.W."/>
            <person name="Cichocki N."/>
            <person name="Veneault-Fourrey C."/>
            <person name="LaButti K."/>
            <person name="Lindquist E.A."/>
            <person name="Lipzen A."/>
            <person name="Lundell T."/>
            <person name="Morin E."/>
            <person name="Murat C."/>
            <person name="Riley R."/>
            <person name="Ohm R."/>
            <person name="Sun H."/>
            <person name="Tunlid A."/>
            <person name="Henrissat B."/>
            <person name="Grigoriev I.V."/>
            <person name="Hibbett D.S."/>
            <person name="Martin F."/>
        </authorList>
    </citation>
    <scope>NUCLEOTIDE SEQUENCE [LARGE SCALE GENOMIC DNA]</scope>
    <source>
        <strain evidence="3">FD-334 SS-4</strain>
    </source>
</reference>
<dbReference type="AlphaFoldDB" id="A0A0D2LVB5"/>
<evidence type="ECO:0000313" key="2">
    <source>
        <dbReference type="EMBL" id="KJA14763.1"/>
    </source>
</evidence>
<feature type="region of interest" description="Disordered" evidence="1">
    <location>
        <begin position="1"/>
        <end position="37"/>
    </location>
</feature>
<evidence type="ECO:0000256" key="1">
    <source>
        <dbReference type="SAM" id="MobiDB-lite"/>
    </source>
</evidence>
<dbReference type="EMBL" id="KN817666">
    <property type="protein sequence ID" value="KJA14763.1"/>
    <property type="molecule type" value="Genomic_DNA"/>
</dbReference>
<accession>A0A0D2LVB5</accession>
<proteinExistence type="predicted"/>
<sequence>MEFTKPMDISPFRTEIHPPHSTASFRSKDEKSSCSRATEQSCYKPYNPWIAFLQAANAAPPPYTQHAERPSYDLLSASGRVQHQSMIGLQMEQAAEQLRKVGIYQAEHGRQARDQIDDTFKRANKARQATHECAWRAPQDAGRRSDCAASSFSTSQFSVEESTDPYTYTKSRASGDITAIISPHSHPGDGASY</sequence>
<protein>
    <submittedName>
        <fullName evidence="2">Uncharacterized protein</fullName>
    </submittedName>
</protein>
<keyword evidence="3" id="KW-1185">Reference proteome</keyword>
<evidence type="ECO:0000313" key="3">
    <source>
        <dbReference type="Proteomes" id="UP000054270"/>
    </source>
</evidence>
<name>A0A0D2LVB5_HYPSF</name>